<feature type="compositionally biased region" description="Basic and acidic residues" evidence="6">
    <location>
        <begin position="100"/>
        <end position="109"/>
    </location>
</feature>
<evidence type="ECO:0000256" key="1">
    <source>
        <dbReference type="ARBA" id="ARBA00011764"/>
    </source>
</evidence>
<feature type="region of interest" description="Disordered" evidence="6">
    <location>
        <begin position="153"/>
        <end position="187"/>
    </location>
</feature>
<comment type="subunit">
    <text evidence="1">Self-associates forming complexes of several hundred monomers.</text>
</comment>
<feature type="compositionally biased region" description="Polar residues" evidence="6">
    <location>
        <begin position="153"/>
        <end position="163"/>
    </location>
</feature>
<dbReference type="PaxDb" id="121845-A0A1S3D8A7"/>
<accession>A0A1S3D8A7</accession>
<evidence type="ECO:0000259" key="7">
    <source>
        <dbReference type="Pfam" id="PF13873"/>
    </source>
</evidence>
<gene>
    <name evidence="9" type="primary">LOC103513477</name>
</gene>
<evidence type="ECO:0000256" key="2">
    <source>
        <dbReference type="ARBA" id="ARBA00016807"/>
    </source>
</evidence>
<dbReference type="RefSeq" id="XP_008476533.1">
    <property type="nucleotide sequence ID" value="XM_008478311.3"/>
</dbReference>
<protein>
    <recommendedName>
        <fullName evidence="2">Regulatory protein zeste</fullName>
    </recommendedName>
</protein>
<keyword evidence="3" id="KW-0805">Transcription regulation</keyword>
<comment type="function">
    <text evidence="5">Involved in transvection phenomena (= synapsis-dependent gene expression), where the synaptic pairing of chromosomes carrying genes with which zeste interacts influences the expression of these genes. Zeste binds to DNA and stimulates transcription from a nearby promoter.</text>
</comment>
<evidence type="ECO:0000256" key="6">
    <source>
        <dbReference type="SAM" id="MobiDB-lite"/>
    </source>
</evidence>
<dbReference type="KEGG" id="dci:103513477"/>
<keyword evidence="8" id="KW-1185">Reference proteome</keyword>
<evidence type="ECO:0000313" key="9">
    <source>
        <dbReference type="RefSeq" id="XP_008476533.1"/>
    </source>
</evidence>
<dbReference type="STRING" id="121845.A0A1S3D8A7"/>
<dbReference type="Proteomes" id="UP000079169">
    <property type="component" value="Unplaced"/>
</dbReference>
<proteinExistence type="predicted"/>
<organism evidence="8 9">
    <name type="scientific">Diaphorina citri</name>
    <name type="common">Asian citrus psyllid</name>
    <dbReference type="NCBI Taxonomy" id="121845"/>
    <lineage>
        <taxon>Eukaryota</taxon>
        <taxon>Metazoa</taxon>
        <taxon>Ecdysozoa</taxon>
        <taxon>Arthropoda</taxon>
        <taxon>Hexapoda</taxon>
        <taxon>Insecta</taxon>
        <taxon>Pterygota</taxon>
        <taxon>Neoptera</taxon>
        <taxon>Paraneoptera</taxon>
        <taxon>Hemiptera</taxon>
        <taxon>Sternorrhyncha</taxon>
        <taxon>Psylloidea</taxon>
        <taxon>Psyllidae</taxon>
        <taxon>Diaphorininae</taxon>
        <taxon>Diaphorina</taxon>
    </lineage>
</organism>
<dbReference type="Pfam" id="PF13873">
    <property type="entry name" value="Myb_DNA-bind_5"/>
    <property type="match status" value="1"/>
</dbReference>
<sequence>MAGVYAIYNTTEAPKKHFFTSAEKKFIKETVMSHSIIVNNKVTDGPTNALRNQIWDKITMQFNSKPEFNKRNKKQLKKLWENMKMDQKRMAKRVQLLTGRDPDTDRASKELSYMTDTGPYSVESEHENPSNEFSAEDLEEKPEPVFMHGVNWNHFQSTDNSDTNGHHEDSEDVSRDEETPEEEHKTEIKRLLIEEHKEKVKLARLKTKEQGDHLEFLKIKRIKELELMNEELKIKRLNVLVLEKELAAKMEKMQRKDET</sequence>
<feature type="compositionally biased region" description="Basic and acidic residues" evidence="6">
    <location>
        <begin position="164"/>
        <end position="187"/>
    </location>
</feature>
<feature type="domain" description="Myb/SANT-like DNA-binding" evidence="7">
    <location>
        <begin position="16"/>
        <end position="90"/>
    </location>
</feature>
<feature type="region of interest" description="Disordered" evidence="6">
    <location>
        <begin position="90"/>
        <end position="138"/>
    </location>
</feature>
<dbReference type="InterPro" id="IPR028002">
    <property type="entry name" value="Myb_DNA-bind_5"/>
</dbReference>
<evidence type="ECO:0000313" key="8">
    <source>
        <dbReference type="Proteomes" id="UP000079169"/>
    </source>
</evidence>
<keyword evidence="4" id="KW-0804">Transcription</keyword>
<evidence type="ECO:0000256" key="4">
    <source>
        <dbReference type="ARBA" id="ARBA00023163"/>
    </source>
</evidence>
<reference evidence="9" key="1">
    <citation type="submission" date="2025-08" db="UniProtKB">
        <authorList>
            <consortium name="RefSeq"/>
        </authorList>
    </citation>
    <scope>IDENTIFICATION</scope>
</reference>
<dbReference type="GeneID" id="103513477"/>
<evidence type="ECO:0000256" key="3">
    <source>
        <dbReference type="ARBA" id="ARBA00023015"/>
    </source>
</evidence>
<dbReference type="AlphaFoldDB" id="A0A1S3D8A7"/>
<evidence type="ECO:0000256" key="5">
    <source>
        <dbReference type="ARBA" id="ARBA00025466"/>
    </source>
</evidence>
<name>A0A1S3D8A7_DIACI</name>